<keyword evidence="4" id="KW-0964">Secreted</keyword>
<dbReference type="PANTHER" id="PTHR21248">
    <property type="entry name" value="CARDIOLIPIN SYNTHASE"/>
    <property type="match status" value="1"/>
</dbReference>
<dbReference type="CDD" id="cd09113">
    <property type="entry name" value="PLDc_ymdC_like_2"/>
    <property type="match status" value="1"/>
</dbReference>
<evidence type="ECO:0000256" key="2">
    <source>
        <dbReference type="ARBA" id="ARBA00004613"/>
    </source>
</evidence>
<comment type="subcellular location">
    <subcellularLocation>
        <location evidence="2">Secreted</location>
    </subcellularLocation>
</comment>
<dbReference type="InterPro" id="IPR001736">
    <property type="entry name" value="PLipase_D/transphosphatidylase"/>
</dbReference>
<evidence type="ECO:0000256" key="1">
    <source>
        <dbReference type="ARBA" id="ARBA00003145"/>
    </source>
</evidence>
<dbReference type="GO" id="GO:0032049">
    <property type="term" value="P:cardiolipin biosynthetic process"/>
    <property type="evidence" value="ECO:0007669"/>
    <property type="project" value="UniProtKB-ARBA"/>
</dbReference>
<dbReference type="EMBL" id="CP069370">
    <property type="protein sequence ID" value="QYZ70150.1"/>
    <property type="molecule type" value="Genomic_DNA"/>
</dbReference>
<dbReference type="InterPro" id="IPR025202">
    <property type="entry name" value="PLD-like_dom"/>
</dbReference>
<evidence type="ECO:0000313" key="8">
    <source>
        <dbReference type="Proteomes" id="UP000826300"/>
    </source>
</evidence>
<dbReference type="GO" id="GO:0030572">
    <property type="term" value="F:phosphatidyltransferase activity"/>
    <property type="evidence" value="ECO:0007669"/>
    <property type="project" value="UniProtKB-ARBA"/>
</dbReference>
<evidence type="ECO:0000256" key="4">
    <source>
        <dbReference type="ARBA" id="ARBA00022525"/>
    </source>
</evidence>
<dbReference type="GO" id="GO:0005576">
    <property type="term" value="C:extracellular region"/>
    <property type="evidence" value="ECO:0007669"/>
    <property type="project" value="UniProtKB-SubCell"/>
</dbReference>
<dbReference type="Pfam" id="PF13091">
    <property type="entry name" value="PLDc_2"/>
    <property type="match status" value="2"/>
</dbReference>
<dbReference type="AlphaFoldDB" id="A0A8G1EC01"/>
<evidence type="ECO:0000256" key="3">
    <source>
        <dbReference type="ARBA" id="ARBA00018392"/>
    </source>
</evidence>
<keyword evidence="8" id="KW-1185">Reference proteome</keyword>
<dbReference type="SMART" id="SM00155">
    <property type="entry name" value="PLDc"/>
    <property type="match status" value="2"/>
</dbReference>
<evidence type="ECO:0000313" key="7">
    <source>
        <dbReference type="EMBL" id="QYZ70150.1"/>
    </source>
</evidence>
<dbReference type="PANTHER" id="PTHR21248:SF12">
    <property type="entry name" value="CARDIOLIPIN SYNTHASE C"/>
    <property type="match status" value="1"/>
</dbReference>
<dbReference type="KEGG" id="nsm:JO391_01020"/>
<sequence length="478" mass="52296">MHALDPETGASEKPVPESPDAIARLCAAHPGSTGMALISSDTAAFAARRSLARQARHSLDLMYYIWEEDLTGRLLLGEVLAAADRGVKVRLLLDDIGFTSLDRLLQALDGHPNISVRLFNPTRAPKGSLRRGLELGLRLFSMTRRMHNKAWIADGEAAVLGGRNIGDAYFGASRASNFHDLDLIALGPVVAEAGALFQDFWTSEPTHPVRPPLNPIRRRPILNALRSFAASAEAQSYLDRLPSLSWPPVEGALNWCSEAHLVADPPEKALGRKGQNWLMARLLPQLEAARDRIAIISPYFVPGQNGTRRLSDLAERGIQISVLTNSLSATDVAAVHGAYARYRKPLLRAGIRLYELRAIARLRRLSLRGRTNASLHTKAFIIDGQTGFVGSLNFDPRSASLNTEMGVLFTEPGLVAGIQHIFAAETAPGISHALHLDDRDRILWHGTSGTPHRRDPGVSPARRALSWFMGRLPLESQL</sequence>
<dbReference type="PROSITE" id="PS50035">
    <property type="entry name" value="PLD"/>
    <property type="match status" value="2"/>
</dbReference>
<gene>
    <name evidence="7" type="ORF">JO391_01020</name>
</gene>
<organism evidence="7 8">
    <name type="scientific">Neotabrizicola shimadae</name>
    <dbReference type="NCBI Taxonomy" id="2807096"/>
    <lineage>
        <taxon>Bacteria</taxon>
        <taxon>Pseudomonadati</taxon>
        <taxon>Pseudomonadota</taxon>
        <taxon>Alphaproteobacteria</taxon>
        <taxon>Rhodobacterales</taxon>
        <taxon>Paracoccaceae</taxon>
        <taxon>Neotabrizicola</taxon>
    </lineage>
</organism>
<evidence type="ECO:0000259" key="6">
    <source>
        <dbReference type="PROSITE" id="PS50035"/>
    </source>
</evidence>
<dbReference type="Proteomes" id="UP000826300">
    <property type="component" value="Chromosome"/>
</dbReference>
<protein>
    <recommendedName>
        <fullName evidence="3">Phospholipase D</fullName>
    </recommendedName>
    <alternativeName>
        <fullName evidence="5">Choline phosphatase</fullName>
    </alternativeName>
</protein>
<feature type="domain" description="PLD phosphodiesterase" evidence="6">
    <location>
        <begin position="371"/>
        <end position="398"/>
    </location>
</feature>
<dbReference type="Gene3D" id="3.30.870.10">
    <property type="entry name" value="Endonuclease Chain A"/>
    <property type="match status" value="2"/>
</dbReference>
<comment type="function">
    <text evidence="1">Could be a virulence factor.</text>
</comment>
<feature type="domain" description="PLD phosphodiesterase" evidence="6">
    <location>
        <begin position="142"/>
        <end position="169"/>
    </location>
</feature>
<dbReference type="RefSeq" id="WP_220662366.1">
    <property type="nucleotide sequence ID" value="NZ_CP069370.1"/>
</dbReference>
<dbReference type="CDD" id="cd09111">
    <property type="entry name" value="PLDc_ymdC_like_1"/>
    <property type="match status" value="1"/>
</dbReference>
<evidence type="ECO:0000256" key="5">
    <source>
        <dbReference type="ARBA" id="ARBA00029594"/>
    </source>
</evidence>
<dbReference type="SUPFAM" id="SSF56024">
    <property type="entry name" value="Phospholipase D/nuclease"/>
    <property type="match status" value="2"/>
</dbReference>
<name>A0A8G1EC01_9RHOB</name>
<accession>A0A8G1EC01</accession>
<reference evidence="7" key="1">
    <citation type="submission" date="2021-02" db="EMBL/GenBank/DDBJ databases">
        <title>Rhodobacter shimadae sp. nov., an aerobic anoxygenic phototrophic bacterium isolated from a hot spring.</title>
        <authorList>
            <person name="Muramatsu S."/>
            <person name="Haruta S."/>
            <person name="Hirose S."/>
            <person name="Hanada S."/>
        </authorList>
    </citation>
    <scope>NUCLEOTIDE SEQUENCE</scope>
    <source>
        <strain evidence="7">N10</strain>
    </source>
</reference>
<proteinExistence type="predicted"/>